<dbReference type="Proteomes" id="UP001150941">
    <property type="component" value="Unassembled WGS sequence"/>
</dbReference>
<protein>
    <submittedName>
        <fullName evidence="2">Uncharacterized protein</fullName>
    </submittedName>
</protein>
<dbReference type="RefSeq" id="XP_058334763.1">
    <property type="nucleotide sequence ID" value="XM_058471622.1"/>
</dbReference>
<reference evidence="2" key="1">
    <citation type="submission" date="2022-11" db="EMBL/GenBank/DDBJ databases">
        <authorList>
            <person name="Petersen C."/>
        </authorList>
    </citation>
    <scope>NUCLEOTIDE SEQUENCE</scope>
    <source>
        <strain evidence="2">IBT 19713</strain>
    </source>
</reference>
<proteinExistence type="predicted"/>
<keyword evidence="3" id="KW-1185">Reference proteome</keyword>
<dbReference type="GeneID" id="83198925"/>
<feature type="compositionally biased region" description="Polar residues" evidence="1">
    <location>
        <begin position="472"/>
        <end position="485"/>
    </location>
</feature>
<comment type="caution">
    <text evidence="2">The sequence shown here is derived from an EMBL/GenBank/DDBJ whole genome shotgun (WGS) entry which is preliminary data.</text>
</comment>
<dbReference type="AlphaFoldDB" id="A0A9W9TXV8"/>
<sequence length="499" mass="55794">MFVPMIIGELMLANQEIQRSGSLSTVDAYWPAKPHLYITSSLPKGNGNRDANFIKLWSIEALGSTDPSVIGMLSNFLEMGLCRVFQSLPPADLEAVFGPPSPTHGEKYTFIGLNLVSPLLQGRYLSPWTRHKHAIRLKEANDPDIRAYPDHRLKHDHNIKRYQKLQPSTWTRLTHENCKAAVESAATTDLILSQKLKRFVESLSVATKSAKDQDSFEWLHTELNALSLLDGSFSVCMPIGSSKAQLGVILSETFIQSAVPSTLQDCGFNEANILIWAASFQRSHIGPGLKLATNKLQNFSSRFRELNFAVASHSQVRIVLVADKLAEAVLFSDNSRFKRFSLDLQNQLFEGWINIEEETPSCIYLSPEPLLVALSSHDRRKVKRLTTLLRFSTFLLNLKNINPSACSSALAAIEIIRRYDMERDGHEKMTAESVDPYLEGWLHEKGFTSSDIRMLEKCADSLHATRTSAGRITPSIRNLSPSGFDQSRSPSYSSRSQPG</sequence>
<gene>
    <name evidence="2" type="ORF">N7468_002325</name>
</gene>
<organism evidence="2 3">
    <name type="scientific">Penicillium chermesinum</name>
    <dbReference type="NCBI Taxonomy" id="63820"/>
    <lineage>
        <taxon>Eukaryota</taxon>
        <taxon>Fungi</taxon>
        <taxon>Dikarya</taxon>
        <taxon>Ascomycota</taxon>
        <taxon>Pezizomycotina</taxon>
        <taxon>Eurotiomycetes</taxon>
        <taxon>Eurotiomycetidae</taxon>
        <taxon>Eurotiales</taxon>
        <taxon>Aspergillaceae</taxon>
        <taxon>Penicillium</taxon>
    </lineage>
</organism>
<evidence type="ECO:0000313" key="3">
    <source>
        <dbReference type="Proteomes" id="UP001150941"/>
    </source>
</evidence>
<evidence type="ECO:0000313" key="2">
    <source>
        <dbReference type="EMBL" id="KAJ5247342.1"/>
    </source>
</evidence>
<accession>A0A9W9TXV8</accession>
<dbReference type="OrthoDB" id="4366387at2759"/>
<feature type="compositionally biased region" description="Low complexity" evidence="1">
    <location>
        <begin position="486"/>
        <end position="499"/>
    </location>
</feature>
<reference evidence="2" key="2">
    <citation type="journal article" date="2023" name="IMA Fungus">
        <title>Comparative genomic study of the Penicillium genus elucidates a diverse pangenome and 15 lateral gene transfer events.</title>
        <authorList>
            <person name="Petersen C."/>
            <person name="Sorensen T."/>
            <person name="Nielsen M.R."/>
            <person name="Sondergaard T.E."/>
            <person name="Sorensen J.L."/>
            <person name="Fitzpatrick D.A."/>
            <person name="Frisvad J.C."/>
            <person name="Nielsen K.L."/>
        </authorList>
    </citation>
    <scope>NUCLEOTIDE SEQUENCE</scope>
    <source>
        <strain evidence="2">IBT 19713</strain>
    </source>
</reference>
<name>A0A9W9TXV8_9EURO</name>
<dbReference type="EMBL" id="JAPQKS010000002">
    <property type="protein sequence ID" value="KAJ5247342.1"/>
    <property type="molecule type" value="Genomic_DNA"/>
</dbReference>
<feature type="region of interest" description="Disordered" evidence="1">
    <location>
        <begin position="472"/>
        <end position="499"/>
    </location>
</feature>
<evidence type="ECO:0000256" key="1">
    <source>
        <dbReference type="SAM" id="MobiDB-lite"/>
    </source>
</evidence>